<feature type="domain" description="Ketopantoate reductase N-terminal" evidence="1">
    <location>
        <begin position="2"/>
        <end position="118"/>
    </location>
</feature>
<proteinExistence type="predicted"/>
<evidence type="ECO:0000313" key="2">
    <source>
        <dbReference type="EMBL" id="GAA4283334.1"/>
    </source>
</evidence>
<dbReference type="InterPro" id="IPR036291">
    <property type="entry name" value="NAD(P)-bd_dom_sf"/>
</dbReference>
<dbReference type="Proteomes" id="UP001501586">
    <property type="component" value="Unassembled WGS sequence"/>
</dbReference>
<reference evidence="3" key="1">
    <citation type="journal article" date="2019" name="Int. J. Syst. Evol. Microbiol.">
        <title>The Global Catalogue of Microorganisms (GCM) 10K type strain sequencing project: providing services to taxonomists for standard genome sequencing and annotation.</title>
        <authorList>
            <consortium name="The Broad Institute Genomics Platform"/>
            <consortium name="The Broad Institute Genome Sequencing Center for Infectious Disease"/>
            <person name="Wu L."/>
            <person name="Ma J."/>
        </authorList>
    </citation>
    <scope>NUCLEOTIDE SEQUENCE [LARGE SCALE GENOMIC DNA]</scope>
    <source>
        <strain evidence="3">JCM 17458</strain>
    </source>
</reference>
<sequence>MLVVGAGVIGSLYAAKLAAAAGCEVSLVARGRRVAELAGGLRIREAGEIDTVPVRVLTDVPRDEDFDYVLVAVRLEQAGAALRLAAGARSPSIVTMINCAGDYAGWIELLGKGRLLPAFPGAAGWLGEGGVLNARATPAGMQRTTLGEPHGARTGRVRILAAQLRAAGFPTAMSNRMSAWQLTHAAFVSALADAINAAGDADHRQVADNRGLMEDAARTFRDRVRRMRRGGIRATPAKFELLSLLPVRVSADILAALLRPESGDWMMVRHARSARAEMDTLRESLEARLATLDGKAPRVTP</sequence>
<evidence type="ECO:0000313" key="3">
    <source>
        <dbReference type="Proteomes" id="UP001501586"/>
    </source>
</evidence>
<dbReference type="Gene3D" id="3.40.50.720">
    <property type="entry name" value="NAD(P)-binding Rossmann-like Domain"/>
    <property type="match status" value="1"/>
</dbReference>
<dbReference type="EMBL" id="BAABAZ010000004">
    <property type="protein sequence ID" value="GAA4283334.1"/>
    <property type="molecule type" value="Genomic_DNA"/>
</dbReference>
<keyword evidence="3" id="KW-1185">Reference proteome</keyword>
<dbReference type="InterPro" id="IPR013332">
    <property type="entry name" value="KPR_N"/>
</dbReference>
<comment type="caution">
    <text evidence="2">The sequence shown here is derived from an EMBL/GenBank/DDBJ whole genome shotgun (WGS) entry which is preliminary data.</text>
</comment>
<gene>
    <name evidence="2" type="ORF">GCM10022261_08650</name>
</gene>
<evidence type="ECO:0000259" key="1">
    <source>
        <dbReference type="Pfam" id="PF02558"/>
    </source>
</evidence>
<dbReference type="Pfam" id="PF02558">
    <property type="entry name" value="ApbA"/>
    <property type="match status" value="1"/>
</dbReference>
<name>A0ABP8EH93_9MICO</name>
<protein>
    <recommendedName>
        <fullName evidence="1">Ketopantoate reductase N-terminal domain-containing protein</fullName>
    </recommendedName>
</protein>
<dbReference type="SUPFAM" id="SSF51735">
    <property type="entry name" value="NAD(P)-binding Rossmann-fold domains"/>
    <property type="match status" value="1"/>
</dbReference>
<organism evidence="2 3">
    <name type="scientific">Brevibacterium daeguense</name>
    <dbReference type="NCBI Taxonomy" id="909936"/>
    <lineage>
        <taxon>Bacteria</taxon>
        <taxon>Bacillati</taxon>
        <taxon>Actinomycetota</taxon>
        <taxon>Actinomycetes</taxon>
        <taxon>Micrococcales</taxon>
        <taxon>Brevibacteriaceae</taxon>
        <taxon>Brevibacterium</taxon>
    </lineage>
</organism>
<accession>A0ABP8EH93</accession>